<evidence type="ECO:0000313" key="7">
    <source>
        <dbReference type="Proteomes" id="UP001162734"/>
    </source>
</evidence>
<dbReference type="PANTHER" id="PTHR43547:SF2">
    <property type="entry name" value="HYBRID SIGNAL TRANSDUCTION HISTIDINE KINASE C"/>
    <property type="match status" value="1"/>
</dbReference>
<dbReference type="SUPFAM" id="SSF47384">
    <property type="entry name" value="Homodimeric domain of signal transducing histidine kinase"/>
    <property type="match status" value="1"/>
</dbReference>
<name>A0ABN6N9X0_9BACT</name>
<dbReference type="EMBL" id="AP025592">
    <property type="protein sequence ID" value="BDG10031.1"/>
    <property type="molecule type" value="Genomic_DNA"/>
</dbReference>
<dbReference type="SMART" id="SM00387">
    <property type="entry name" value="HATPase_c"/>
    <property type="match status" value="1"/>
</dbReference>
<proteinExistence type="predicted"/>
<comment type="catalytic activity">
    <reaction evidence="1">
        <text>ATP + protein L-histidine = ADP + protein N-phospho-L-histidine.</text>
        <dbReference type="EC" id="2.7.13.3"/>
    </reaction>
</comment>
<keyword evidence="4" id="KW-0175">Coiled coil</keyword>
<dbReference type="InterPro" id="IPR018771">
    <property type="entry name" value="PocR_dom"/>
</dbReference>
<dbReference type="InterPro" id="IPR036097">
    <property type="entry name" value="HisK_dim/P_sf"/>
</dbReference>
<evidence type="ECO:0000256" key="4">
    <source>
        <dbReference type="SAM" id="Coils"/>
    </source>
</evidence>
<dbReference type="RefSeq" id="WP_248342426.1">
    <property type="nucleotide sequence ID" value="NZ_AP025592.1"/>
</dbReference>
<dbReference type="Pfam" id="PF10114">
    <property type="entry name" value="PocR"/>
    <property type="match status" value="1"/>
</dbReference>
<dbReference type="InterPro" id="IPR036890">
    <property type="entry name" value="HATPase_C_sf"/>
</dbReference>
<accession>A0ABN6N9X0</accession>
<dbReference type="PANTHER" id="PTHR43547">
    <property type="entry name" value="TWO-COMPONENT HISTIDINE KINASE"/>
    <property type="match status" value="1"/>
</dbReference>
<dbReference type="CDD" id="cd00075">
    <property type="entry name" value="HATPase"/>
    <property type="match status" value="1"/>
</dbReference>
<dbReference type="SUPFAM" id="SSF55874">
    <property type="entry name" value="ATPase domain of HSP90 chaperone/DNA topoisomerase II/histidine kinase"/>
    <property type="match status" value="1"/>
</dbReference>
<dbReference type="Pfam" id="PF02518">
    <property type="entry name" value="HATPase_c"/>
    <property type="match status" value="1"/>
</dbReference>
<dbReference type="PRINTS" id="PR00344">
    <property type="entry name" value="BCTRLSENSOR"/>
</dbReference>
<dbReference type="SMART" id="SM00388">
    <property type="entry name" value="HisKA"/>
    <property type="match status" value="1"/>
</dbReference>
<evidence type="ECO:0000256" key="3">
    <source>
        <dbReference type="ARBA" id="ARBA00022553"/>
    </source>
</evidence>
<gene>
    <name evidence="6" type="ORF">AMPC_31440</name>
</gene>
<dbReference type="Gene3D" id="1.10.287.130">
    <property type="match status" value="1"/>
</dbReference>
<dbReference type="InterPro" id="IPR003661">
    <property type="entry name" value="HisK_dim/P_dom"/>
</dbReference>
<dbReference type="EC" id="2.7.13.3" evidence="2"/>
<feature type="coiled-coil region" evidence="4">
    <location>
        <begin position="166"/>
        <end position="200"/>
    </location>
</feature>
<evidence type="ECO:0000259" key="5">
    <source>
        <dbReference type="PROSITE" id="PS50109"/>
    </source>
</evidence>
<dbReference type="Pfam" id="PF00512">
    <property type="entry name" value="HisKA"/>
    <property type="match status" value="1"/>
</dbReference>
<dbReference type="InterPro" id="IPR003594">
    <property type="entry name" value="HATPase_dom"/>
</dbReference>
<protein>
    <recommendedName>
        <fullName evidence="2">histidine kinase</fullName>
        <ecNumber evidence="2">2.7.13.3</ecNumber>
    </recommendedName>
</protein>
<organism evidence="6 7">
    <name type="scientific">Anaeromyxobacter paludicola</name>
    <dbReference type="NCBI Taxonomy" id="2918171"/>
    <lineage>
        <taxon>Bacteria</taxon>
        <taxon>Pseudomonadati</taxon>
        <taxon>Myxococcota</taxon>
        <taxon>Myxococcia</taxon>
        <taxon>Myxococcales</taxon>
        <taxon>Cystobacterineae</taxon>
        <taxon>Anaeromyxobacteraceae</taxon>
        <taxon>Anaeromyxobacter</taxon>
    </lineage>
</organism>
<keyword evidence="7" id="KW-1185">Reference proteome</keyword>
<dbReference type="Gene3D" id="3.30.565.10">
    <property type="entry name" value="Histidine kinase-like ATPase, C-terminal domain"/>
    <property type="match status" value="1"/>
</dbReference>
<sequence>MQLADLLDLGMLQKLAEANFAASGMPIGIIDAADGSVLVGVGWQDICVMYHRAHPETARRCRESDDHIKLHAQDGAPCEYTCHNGLRDIGLPIRVEGQHLATLFLGQFLYEDERPDRAFFVQQARQFGFDEGAYLAALDRVPVFSRAAVANILAYDAALAAFVSDLAEAAVRRRRADADRERLEQELRDASRAKDEFLAMLSHELRNPLAAIQNALYLLEHAEPAGQQALLAKQVAGRQLRHLKRMVDDLLDVTRIAKGKVELRRTRLDLADLARRAGEDHRAQAEQRGLALEVRTPDAPVIVMGDETRLAQAIGNLLQNAAKFTPAGGRVTLEVRTAPGEATVLVRDTGAGIPPELLERVFDPFVQAGQSLARSEGGLGLGLSLVKAMVELHGGSVRVSSPGAGRGTEVAFRLPLADEPSS</sequence>
<evidence type="ECO:0000313" key="6">
    <source>
        <dbReference type="EMBL" id="BDG10031.1"/>
    </source>
</evidence>
<dbReference type="CDD" id="cd00082">
    <property type="entry name" value="HisKA"/>
    <property type="match status" value="1"/>
</dbReference>
<keyword evidence="3" id="KW-0597">Phosphoprotein</keyword>
<evidence type="ECO:0000256" key="2">
    <source>
        <dbReference type="ARBA" id="ARBA00012438"/>
    </source>
</evidence>
<dbReference type="Proteomes" id="UP001162734">
    <property type="component" value="Chromosome"/>
</dbReference>
<dbReference type="InterPro" id="IPR004358">
    <property type="entry name" value="Sig_transdc_His_kin-like_C"/>
</dbReference>
<dbReference type="InterPro" id="IPR005467">
    <property type="entry name" value="His_kinase_dom"/>
</dbReference>
<feature type="domain" description="Histidine kinase" evidence="5">
    <location>
        <begin position="200"/>
        <end position="418"/>
    </location>
</feature>
<evidence type="ECO:0000256" key="1">
    <source>
        <dbReference type="ARBA" id="ARBA00000085"/>
    </source>
</evidence>
<dbReference type="PROSITE" id="PS50109">
    <property type="entry name" value="HIS_KIN"/>
    <property type="match status" value="1"/>
</dbReference>
<reference evidence="7" key="1">
    <citation type="journal article" date="2022" name="Int. J. Syst. Evol. Microbiol.">
        <title>Anaeromyxobacter oryzae sp. nov., Anaeromyxobacter diazotrophicus sp. nov. and Anaeromyxobacter paludicola sp. nov., isolated from paddy soils.</title>
        <authorList>
            <person name="Itoh H."/>
            <person name="Xu Z."/>
            <person name="Mise K."/>
            <person name="Masuda Y."/>
            <person name="Ushijima N."/>
            <person name="Hayakawa C."/>
            <person name="Shiratori Y."/>
            <person name="Senoo K."/>
        </authorList>
    </citation>
    <scope>NUCLEOTIDE SEQUENCE [LARGE SCALE GENOMIC DNA]</scope>
    <source>
        <strain evidence="7">Red630</strain>
    </source>
</reference>